<keyword evidence="3" id="KW-1185">Reference proteome</keyword>
<dbReference type="AlphaFoldDB" id="A0A1J1IX72"/>
<feature type="transmembrane region" description="Helical" evidence="1">
    <location>
        <begin position="32"/>
        <end position="52"/>
    </location>
</feature>
<keyword evidence="1" id="KW-0472">Membrane</keyword>
<protein>
    <submittedName>
        <fullName evidence="2">CLUMA_CG017267, isoform A</fullName>
    </submittedName>
</protein>
<sequence>MTSAYAKKGQLNNHTIPSQKLNATRVGESRRLLIFMFANVCLAVVCVLHFLVGLQQTLFEYFGVEVEISSSLKKLEKTNTTAIKRLDVSGIGAAGKEKETQHSNSFTIKTIFIAGAIGRIKQTRKLTTQFCKLLSRCATYVQLD</sequence>
<evidence type="ECO:0000313" key="2">
    <source>
        <dbReference type="EMBL" id="CRL04156.1"/>
    </source>
</evidence>
<dbReference type="EMBL" id="CVRI01000061">
    <property type="protein sequence ID" value="CRL04156.1"/>
    <property type="molecule type" value="Genomic_DNA"/>
</dbReference>
<name>A0A1J1IX72_9DIPT</name>
<accession>A0A1J1IX72</accession>
<evidence type="ECO:0000256" key="1">
    <source>
        <dbReference type="SAM" id="Phobius"/>
    </source>
</evidence>
<organism evidence="2 3">
    <name type="scientific">Clunio marinus</name>
    <dbReference type="NCBI Taxonomy" id="568069"/>
    <lineage>
        <taxon>Eukaryota</taxon>
        <taxon>Metazoa</taxon>
        <taxon>Ecdysozoa</taxon>
        <taxon>Arthropoda</taxon>
        <taxon>Hexapoda</taxon>
        <taxon>Insecta</taxon>
        <taxon>Pterygota</taxon>
        <taxon>Neoptera</taxon>
        <taxon>Endopterygota</taxon>
        <taxon>Diptera</taxon>
        <taxon>Nematocera</taxon>
        <taxon>Chironomoidea</taxon>
        <taxon>Chironomidae</taxon>
        <taxon>Clunio</taxon>
    </lineage>
</organism>
<evidence type="ECO:0000313" key="3">
    <source>
        <dbReference type="Proteomes" id="UP000183832"/>
    </source>
</evidence>
<keyword evidence="1" id="KW-1133">Transmembrane helix</keyword>
<reference evidence="2 3" key="1">
    <citation type="submission" date="2015-04" db="EMBL/GenBank/DDBJ databases">
        <authorList>
            <person name="Syromyatnikov M.Y."/>
            <person name="Popov V.N."/>
        </authorList>
    </citation>
    <scope>NUCLEOTIDE SEQUENCE [LARGE SCALE GENOMIC DNA]</scope>
</reference>
<dbReference type="Proteomes" id="UP000183832">
    <property type="component" value="Unassembled WGS sequence"/>
</dbReference>
<gene>
    <name evidence="2" type="ORF">CLUMA_CG017267</name>
</gene>
<keyword evidence="1" id="KW-0812">Transmembrane</keyword>
<proteinExistence type="predicted"/>